<reference evidence="4" key="1">
    <citation type="submission" date="2025-08" db="UniProtKB">
        <authorList>
            <consortium name="Ensembl"/>
        </authorList>
    </citation>
    <scope>IDENTIFICATION</scope>
</reference>
<protein>
    <recommendedName>
        <fullName evidence="3">Rad21/Rec8-like protein N-terminal domain-containing protein</fullName>
    </recommendedName>
</protein>
<dbReference type="PANTHER" id="PTHR12585:SF54">
    <property type="entry name" value="RAD21 COHESIN COMPLEX COMPONENT LIKE 1 ISOFORM X1"/>
    <property type="match status" value="1"/>
</dbReference>
<dbReference type="GO" id="GO:0003682">
    <property type="term" value="F:chromatin binding"/>
    <property type="evidence" value="ECO:0007669"/>
    <property type="project" value="TreeGrafter"/>
</dbReference>
<dbReference type="GO" id="GO:0007062">
    <property type="term" value="P:sister chromatid cohesion"/>
    <property type="evidence" value="ECO:0007669"/>
    <property type="project" value="InterPro"/>
</dbReference>
<dbReference type="PANTHER" id="PTHR12585">
    <property type="entry name" value="SCC1 / RAD21 FAMILY MEMBER"/>
    <property type="match status" value="1"/>
</dbReference>
<feature type="domain" description="Rad21/Rec8-like protein N-terminal" evidence="3">
    <location>
        <begin position="1"/>
        <end position="100"/>
    </location>
</feature>
<dbReference type="GO" id="GO:0008278">
    <property type="term" value="C:cohesin complex"/>
    <property type="evidence" value="ECO:0007669"/>
    <property type="project" value="InterPro"/>
</dbReference>
<sequence>MFFTQLFTSSRGPLAKIWLAAHWEKKLTKTQVFECNLETTIRDILSPKMAINLRTFGHLLFGVVRIYSRKTKYLFADCNNALANIKIAFRPGQTDMPVEGLESTLRAITLVEDFSAFDAELPLPWSVSAHPHQQFLLYFFTKHFFLSLCKKKNKK</sequence>
<dbReference type="GO" id="GO:1990414">
    <property type="term" value="P:replication-born double-strand break repair via sister chromatid exchange"/>
    <property type="evidence" value="ECO:0007669"/>
    <property type="project" value="TreeGrafter"/>
</dbReference>
<dbReference type="AlphaFoldDB" id="A0A3Q2G0K0"/>
<evidence type="ECO:0000256" key="1">
    <source>
        <dbReference type="ARBA" id="ARBA00004123"/>
    </source>
</evidence>
<evidence type="ECO:0000259" key="3">
    <source>
        <dbReference type="Pfam" id="PF04825"/>
    </source>
</evidence>
<accession>A0A3Q2G0K0</accession>
<dbReference type="Pfam" id="PF04825">
    <property type="entry name" value="Rad21_Rec8_N"/>
    <property type="match status" value="1"/>
</dbReference>
<organism evidence="4 5">
    <name type="scientific">Cyprinodon variegatus</name>
    <name type="common">Sheepshead minnow</name>
    <dbReference type="NCBI Taxonomy" id="28743"/>
    <lineage>
        <taxon>Eukaryota</taxon>
        <taxon>Metazoa</taxon>
        <taxon>Chordata</taxon>
        <taxon>Craniata</taxon>
        <taxon>Vertebrata</taxon>
        <taxon>Euteleostomi</taxon>
        <taxon>Actinopterygii</taxon>
        <taxon>Neopterygii</taxon>
        <taxon>Teleostei</taxon>
        <taxon>Neoteleostei</taxon>
        <taxon>Acanthomorphata</taxon>
        <taxon>Ovalentaria</taxon>
        <taxon>Atherinomorphae</taxon>
        <taxon>Cyprinodontiformes</taxon>
        <taxon>Cyprinodontidae</taxon>
        <taxon>Cyprinodon</taxon>
    </lineage>
</organism>
<dbReference type="STRING" id="28743.ENSCVAP00000014975"/>
<comment type="subcellular location">
    <subcellularLocation>
        <location evidence="1">Nucleus</location>
    </subcellularLocation>
</comment>
<evidence type="ECO:0000313" key="5">
    <source>
        <dbReference type="Proteomes" id="UP000265020"/>
    </source>
</evidence>
<keyword evidence="5" id="KW-1185">Reference proteome</keyword>
<keyword evidence="2" id="KW-0539">Nucleus</keyword>
<dbReference type="Proteomes" id="UP000265020">
    <property type="component" value="Unassembled WGS sequence"/>
</dbReference>
<dbReference type="OMA" id="NIFPCAS"/>
<proteinExistence type="predicted"/>
<dbReference type="Ensembl" id="ENSCVAT00000022944.1">
    <property type="protein sequence ID" value="ENSCVAP00000014975.1"/>
    <property type="gene ID" value="ENSCVAG00000017719.1"/>
</dbReference>
<reference evidence="4" key="2">
    <citation type="submission" date="2025-09" db="UniProtKB">
        <authorList>
            <consortium name="Ensembl"/>
        </authorList>
    </citation>
    <scope>IDENTIFICATION</scope>
</reference>
<dbReference type="InterPro" id="IPR039781">
    <property type="entry name" value="Rad21/Rec8-like"/>
</dbReference>
<dbReference type="GO" id="GO:0005634">
    <property type="term" value="C:nucleus"/>
    <property type="evidence" value="ECO:0007669"/>
    <property type="project" value="UniProtKB-SubCell"/>
</dbReference>
<evidence type="ECO:0000313" key="4">
    <source>
        <dbReference type="Ensembl" id="ENSCVAP00000014975.1"/>
    </source>
</evidence>
<dbReference type="GeneTree" id="ENSGT00940000154655"/>
<dbReference type="InterPro" id="IPR006910">
    <property type="entry name" value="Rad21_Rec8_N"/>
</dbReference>
<name>A0A3Q2G0K0_CYPVA</name>
<evidence type="ECO:0000256" key="2">
    <source>
        <dbReference type="ARBA" id="ARBA00023242"/>
    </source>
</evidence>